<feature type="coiled-coil region" evidence="8">
    <location>
        <begin position="157"/>
        <end position="184"/>
    </location>
</feature>
<evidence type="ECO:0000313" key="13">
    <source>
        <dbReference type="EMBL" id="MFC3104188.1"/>
    </source>
</evidence>
<reference evidence="14" key="1">
    <citation type="journal article" date="2019" name="Int. J. Syst. Evol. Microbiol.">
        <title>The Global Catalogue of Microorganisms (GCM) 10K type strain sequencing project: providing services to taxonomists for standard genome sequencing and annotation.</title>
        <authorList>
            <consortium name="The Broad Institute Genomics Platform"/>
            <consortium name="The Broad Institute Genome Sequencing Center for Infectious Disease"/>
            <person name="Wu L."/>
            <person name="Ma J."/>
        </authorList>
    </citation>
    <scope>NUCLEOTIDE SEQUENCE [LARGE SCALE GENOMIC DNA]</scope>
    <source>
        <strain evidence="14">KCTC 52640</strain>
    </source>
</reference>
<accession>A0ABV7EQN5</accession>
<dbReference type="Pfam" id="PF22638">
    <property type="entry name" value="FlgK_D1"/>
    <property type="match status" value="1"/>
</dbReference>
<evidence type="ECO:0000259" key="10">
    <source>
        <dbReference type="Pfam" id="PF06429"/>
    </source>
</evidence>
<organism evidence="13 14">
    <name type="scientific">Salinisphaera aquimarina</name>
    <dbReference type="NCBI Taxonomy" id="2094031"/>
    <lineage>
        <taxon>Bacteria</taxon>
        <taxon>Pseudomonadati</taxon>
        <taxon>Pseudomonadota</taxon>
        <taxon>Gammaproteobacteria</taxon>
        <taxon>Salinisphaerales</taxon>
        <taxon>Salinisphaeraceae</taxon>
        <taxon>Salinisphaera</taxon>
    </lineage>
</organism>
<dbReference type="InterPro" id="IPR053927">
    <property type="entry name" value="FlgK_helical"/>
</dbReference>
<sequence length="537" mass="56419">MSNLFGIGYSGLSAAQSGMSTASNNIANVNTPGYTRQQLRLEQSAQSGGQGGVQVGAVQRNYQQYVTGQLNDARSKESALDSHLSQLSQINNLLGDSDAGLAPLMQQFFSGLQTLAGNPDDAAARESLLGDANSMSAQFQAFSGYLKDMGDSVESQMDGAVKQVNNYAAQIDSLNEQISLARGRTGAEPNTLLDKRDQLVSEMGQLINIDVAVQDGDTYNISAAGQPLVDATGAHSLALVPSAADSTRRVIAYEAPGGAVRELDSEQVSGGTLGGLVAFRDESLESASLTLDQLAHDMAGKINEVHKQGTDLAGKAGEDFFETSRPISLNNARNTGSATLQVAFSDDGMADVAASNYRVDYNNGQYSVTRVSDGQRTNFGTDPFSIGGVDVAVDGAPNEGDSFLIKPLDNAAAMLGVSITDPSKIAAAQGGGSGDNRNAQALADLQNAKTVEGNRSFNSSYAQLVSDVGNRTRTLQVNGDAQQTLSSELENAQQSISGVNLDEEQVNLLYYQQMYQANAKVIETAASMFDTLLGIRA</sequence>
<evidence type="ECO:0000256" key="4">
    <source>
        <dbReference type="ARBA" id="ARBA00016244"/>
    </source>
</evidence>
<keyword evidence="13" id="KW-0282">Flagellum</keyword>
<keyword evidence="13" id="KW-0966">Cell projection</keyword>
<evidence type="ECO:0000259" key="9">
    <source>
        <dbReference type="Pfam" id="PF00460"/>
    </source>
</evidence>
<dbReference type="PANTHER" id="PTHR30033">
    <property type="entry name" value="FLAGELLAR HOOK-ASSOCIATED PROTEIN 1"/>
    <property type="match status" value="1"/>
</dbReference>
<dbReference type="PANTHER" id="PTHR30033:SF1">
    <property type="entry name" value="FLAGELLAR HOOK-ASSOCIATED PROTEIN 1"/>
    <property type="match status" value="1"/>
</dbReference>
<dbReference type="InterPro" id="IPR049119">
    <property type="entry name" value="FlgK_D2-like"/>
</dbReference>
<comment type="caution">
    <text evidence="13">The sequence shown here is derived from an EMBL/GenBank/DDBJ whole genome shotgun (WGS) entry which is preliminary data.</text>
</comment>
<feature type="domain" description="Flagellar basal-body/hook protein C-terminal" evidence="10">
    <location>
        <begin position="496"/>
        <end position="534"/>
    </location>
</feature>
<dbReference type="InterPro" id="IPR002371">
    <property type="entry name" value="FlgK"/>
</dbReference>
<keyword evidence="5 7" id="KW-0964">Secreted</keyword>
<proteinExistence type="inferred from homology"/>
<dbReference type="InterPro" id="IPR010930">
    <property type="entry name" value="Flg_bb/hook_C_dom"/>
</dbReference>
<evidence type="ECO:0000256" key="6">
    <source>
        <dbReference type="ARBA" id="ARBA00023143"/>
    </source>
</evidence>
<dbReference type="Pfam" id="PF06429">
    <property type="entry name" value="Flg_bbr_C"/>
    <property type="match status" value="1"/>
</dbReference>
<dbReference type="InterPro" id="IPR001444">
    <property type="entry name" value="Flag_bb_rod_N"/>
</dbReference>
<evidence type="ECO:0000256" key="1">
    <source>
        <dbReference type="ARBA" id="ARBA00004365"/>
    </source>
</evidence>
<comment type="similarity">
    <text evidence="3 7">Belongs to the flagella basal body rod proteins family.</text>
</comment>
<dbReference type="NCBIfam" id="TIGR02492">
    <property type="entry name" value="flgK_ends"/>
    <property type="match status" value="1"/>
</dbReference>
<dbReference type="RefSeq" id="WP_380688929.1">
    <property type="nucleotide sequence ID" value="NZ_JBHRSS010000003.1"/>
</dbReference>
<evidence type="ECO:0000313" key="14">
    <source>
        <dbReference type="Proteomes" id="UP001595462"/>
    </source>
</evidence>
<dbReference type="EMBL" id="JBHRSS010000003">
    <property type="protein sequence ID" value="MFC3104188.1"/>
    <property type="molecule type" value="Genomic_DNA"/>
</dbReference>
<comment type="subcellular location">
    <subcellularLocation>
        <location evidence="1 7">Bacterial flagellum</location>
    </subcellularLocation>
    <subcellularLocation>
        <location evidence="2 7">Secreted</location>
    </subcellularLocation>
</comment>
<feature type="domain" description="Flagellar hook-associated protein 1 D2-like" evidence="11">
    <location>
        <begin position="329"/>
        <end position="407"/>
    </location>
</feature>
<keyword evidence="13" id="KW-0969">Cilium</keyword>
<keyword evidence="6 7" id="KW-0975">Bacterial flagellum</keyword>
<evidence type="ECO:0000256" key="3">
    <source>
        <dbReference type="ARBA" id="ARBA00009677"/>
    </source>
</evidence>
<evidence type="ECO:0000256" key="5">
    <source>
        <dbReference type="ARBA" id="ARBA00022525"/>
    </source>
</evidence>
<dbReference type="Pfam" id="PF21158">
    <property type="entry name" value="flgK_1st_1"/>
    <property type="match status" value="1"/>
</dbReference>
<evidence type="ECO:0000256" key="8">
    <source>
        <dbReference type="SAM" id="Coils"/>
    </source>
</evidence>
<dbReference type="Pfam" id="PF00460">
    <property type="entry name" value="Flg_bb_rod"/>
    <property type="match status" value="1"/>
</dbReference>
<evidence type="ECO:0000259" key="12">
    <source>
        <dbReference type="Pfam" id="PF22638"/>
    </source>
</evidence>
<dbReference type="PROSITE" id="PS00588">
    <property type="entry name" value="FLAGELLA_BB_ROD"/>
    <property type="match status" value="1"/>
</dbReference>
<gene>
    <name evidence="7 13" type="primary">flgK</name>
    <name evidence="13" type="ORF">ACFOSU_09805</name>
</gene>
<evidence type="ECO:0000256" key="7">
    <source>
        <dbReference type="RuleBase" id="RU362065"/>
    </source>
</evidence>
<protein>
    <recommendedName>
        <fullName evidence="4 7">Flagellar hook-associated protein 1</fullName>
        <shortName evidence="7">HAP1</shortName>
    </recommendedName>
</protein>
<feature type="domain" description="Flagellar basal body rod protein N-terminal" evidence="9">
    <location>
        <begin position="8"/>
        <end position="35"/>
    </location>
</feature>
<keyword evidence="14" id="KW-1185">Reference proteome</keyword>
<keyword evidence="8" id="KW-0175">Coiled coil</keyword>
<name>A0ABV7EQN5_9GAMM</name>
<evidence type="ECO:0000256" key="2">
    <source>
        <dbReference type="ARBA" id="ARBA00004613"/>
    </source>
</evidence>
<dbReference type="Proteomes" id="UP001595462">
    <property type="component" value="Unassembled WGS sequence"/>
</dbReference>
<feature type="domain" description="Flagellar hook-associated protein FlgK helical" evidence="12">
    <location>
        <begin position="87"/>
        <end position="321"/>
    </location>
</feature>
<dbReference type="PRINTS" id="PR01005">
    <property type="entry name" value="FLGHOOKAP1"/>
</dbReference>
<dbReference type="SUPFAM" id="SSF64518">
    <property type="entry name" value="Phase 1 flagellin"/>
    <property type="match status" value="1"/>
</dbReference>
<dbReference type="InterPro" id="IPR019776">
    <property type="entry name" value="Flagellar_basal_body_rod_CS"/>
</dbReference>
<evidence type="ECO:0000259" key="11">
    <source>
        <dbReference type="Pfam" id="PF21158"/>
    </source>
</evidence>